<dbReference type="OrthoDB" id="6430112at2759"/>
<evidence type="ECO:0000313" key="3">
    <source>
        <dbReference type="Proteomes" id="UP000515135"/>
    </source>
</evidence>
<gene>
    <name evidence="4 5" type="primary">LOC109472046</name>
</gene>
<evidence type="ECO:0000256" key="1">
    <source>
        <dbReference type="PROSITE-ProRule" id="PRU00339"/>
    </source>
</evidence>
<reference evidence="4 5" key="1">
    <citation type="submission" date="2025-04" db="UniProtKB">
        <authorList>
            <consortium name="RefSeq"/>
        </authorList>
    </citation>
    <scope>IDENTIFICATION</scope>
    <source>
        <tissue evidence="4 5">Gonad</tissue>
    </source>
</reference>
<dbReference type="PROSITE" id="PS50005">
    <property type="entry name" value="TPR"/>
    <property type="match status" value="1"/>
</dbReference>
<keyword evidence="3" id="KW-1185">Reference proteome</keyword>
<dbReference type="RefSeq" id="XP_019627179.1">
    <property type="nucleotide sequence ID" value="XM_019771620.1"/>
</dbReference>
<organism evidence="3 4">
    <name type="scientific">Branchiostoma belcheri</name>
    <name type="common">Amphioxus</name>
    <dbReference type="NCBI Taxonomy" id="7741"/>
    <lineage>
        <taxon>Eukaryota</taxon>
        <taxon>Metazoa</taxon>
        <taxon>Chordata</taxon>
        <taxon>Cephalochordata</taxon>
        <taxon>Leptocardii</taxon>
        <taxon>Amphioxiformes</taxon>
        <taxon>Branchiostomatidae</taxon>
        <taxon>Branchiostoma</taxon>
    </lineage>
</organism>
<name>A0A6P4YZR1_BRABE</name>
<accession>A0A6P4YZR1</accession>
<dbReference type="PANTHER" id="PTHR44395">
    <property type="match status" value="1"/>
</dbReference>
<dbReference type="Gene3D" id="1.25.40.10">
    <property type="entry name" value="Tetratricopeptide repeat domain"/>
    <property type="match status" value="2"/>
</dbReference>
<dbReference type="InterPro" id="IPR011990">
    <property type="entry name" value="TPR-like_helical_dom_sf"/>
</dbReference>
<dbReference type="GO" id="GO:0035269">
    <property type="term" value="P:protein O-linked glycosylation via mannose"/>
    <property type="evidence" value="ECO:0007669"/>
    <property type="project" value="TreeGrafter"/>
</dbReference>
<evidence type="ECO:0000313" key="4">
    <source>
        <dbReference type="RefSeq" id="XP_019627179.1"/>
    </source>
</evidence>
<dbReference type="PANTHER" id="PTHR44395:SF1">
    <property type="entry name" value="PROTEIN O-MANNOSYL-TRANSFERASE TMTC3"/>
    <property type="match status" value="1"/>
</dbReference>
<feature type="region of interest" description="Disordered" evidence="2">
    <location>
        <begin position="200"/>
        <end position="344"/>
    </location>
</feature>
<feature type="repeat" description="TPR" evidence="1">
    <location>
        <begin position="49"/>
        <end position="82"/>
    </location>
</feature>
<dbReference type="GeneID" id="109472046"/>
<proteinExistence type="predicted"/>
<sequence length="344" mass="41814">MTRALQLDPHHKQSLFNSAVMMQESGDPALRPEAYRRLYEVLEQEPQNEKVYFNLGMLSMDDKNFTAADQWFRHSIQLKPDFRSALFNLALMLSQIKRDLEALPYLDQLLLHFPHHSKGLILKGNIIMNKVKDVEGAKKCFEKILETEPKNIQANHNLCVVYFEQGDLYRAEKCLAQAHELAPHEDYIVNHWNIVRGKIQQAKMPRRKQQQLEREKEQEMEQQRQLQREKEQQTDQQRQLEKEKEQKLQQEKEKQELEQHRQLQKEKEQQMEQQRQLQREKEQQTDQQRQLQKEKQQQLEQEKEKQQLEQHRQLQKEKEQQLQREREQQMEQQRQKEQAERERG</sequence>
<dbReference type="GO" id="GO:0005783">
    <property type="term" value="C:endoplasmic reticulum"/>
    <property type="evidence" value="ECO:0007669"/>
    <property type="project" value="TreeGrafter"/>
</dbReference>
<dbReference type="RefSeq" id="XP_019627180.1">
    <property type="nucleotide sequence ID" value="XM_019771621.1"/>
</dbReference>
<evidence type="ECO:0000256" key="2">
    <source>
        <dbReference type="SAM" id="MobiDB-lite"/>
    </source>
</evidence>
<feature type="compositionally biased region" description="Basic and acidic residues" evidence="2">
    <location>
        <begin position="210"/>
        <end position="270"/>
    </location>
</feature>
<dbReference type="Pfam" id="PF13181">
    <property type="entry name" value="TPR_8"/>
    <property type="match status" value="1"/>
</dbReference>
<feature type="compositionally biased region" description="Basic and acidic residues" evidence="2">
    <location>
        <begin position="291"/>
        <end position="344"/>
    </location>
</feature>
<dbReference type="SUPFAM" id="SSF48452">
    <property type="entry name" value="TPR-like"/>
    <property type="match status" value="1"/>
</dbReference>
<evidence type="ECO:0000313" key="5">
    <source>
        <dbReference type="RefSeq" id="XP_019627180.1"/>
    </source>
</evidence>
<dbReference type="FunFam" id="1.25.40.10:FF:000239">
    <property type="entry name" value="Transmembrane and TPR repeat-containing protein 3"/>
    <property type="match status" value="1"/>
</dbReference>
<dbReference type="KEGG" id="bbel:109472046"/>
<dbReference type="Proteomes" id="UP000515135">
    <property type="component" value="Unplaced"/>
</dbReference>
<dbReference type="InterPro" id="IPR019734">
    <property type="entry name" value="TPR_rpt"/>
</dbReference>
<dbReference type="SMART" id="SM00028">
    <property type="entry name" value="TPR"/>
    <property type="match status" value="4"/>
</dbReference>
<protein>
    <submittedName>
        <fullName evidence="4">Transmembrane and TPR repeat-containing protein 3-like isoform X1</fullName>
    </submittedName>
    <submittedName>
        <fullName evidence="5">Transmembrane and TPR repeat-containing protein 3-like isoform X2</fullName>
    </submittedName>
</protein>
<dbReference type="GO" id="GO:0000030">
    <property type="term" value="F:mannosyltransferase activity"/>
    <property type="evidence" value="ECO:0007669"/>
    <property type="project" value="TreeGrafter"/>
</dbReference>
<dbReference type="Pfam" id="PF14559">
    <property type="entry name" value="TPR_19"/>
    <property type="match status" value="1"/>
</dbReference>
<keyword evidence="1" id="KW-0802">TPR repeat</keyword>
<dbReference type="AlphaFoldDB" id="A0A6P4YZR1"/>